<reference evidence="4" key="1">
    <citation type="journal article" date="2014" name="Int. J. Syst. Evol. Microbiol.">
        <title>Complete genome sequence of Corynebacterium casei LMG S-19264T (=DSM 44701T), isolated from a smear-ripened cheese.</title>
        <authorList>
            <consortium name="US DOE Joint Genome Institute (JGI-PGF)"/>
            <person name="Walter F."/>
            <person name="Albersmeier A."/>
            <person name="Kalinowski J."/>
            <person name="Ruckert C."/>
        </authorList>
    </citation>
    <scope>NUCLEOTIDE SEQUENCE</scope>
    <source>
        <strain evidence="4">CGMCC 1.12160</strain>
    </source>
</reference>
<reference evidence="4" key="2">
    <citation type="submission" date="2020-09" db="EMBL/GenBank/DDBJ databases">
        <authorList>
            <person name="Sun Q."/>
            <person name="Zhou Y."/>
        </authorList>
    </citation>
    <scope>NUCLEOTIDE SEQUENCE</scope>
    <source>
        <strain evidence="4">CGMCC 1.12160</strain>
    </source>
</reference>
<comment type="caution">
    <text evidence="4">The sequence shown here is derived from an EMBL/GenBank/DDBJ whole genome shotgun (WGS) entry which is preliminary data.</text>
</comment>
<dbReference type="InterPro" id="IPR032710">
    <property type="entry name" value="NTF2-like_dom_sf"/>
</dbReference>
<keyword evidence="5" id="KW-1185">Reference proteome</keyword>
<evidence type="ECO:0000259" key="3">
    <source>
        <dbReference type="Pfam" id="PF17775"/>
    </source>
</evidence>
<organism evidence="4 5">
    <name type="scientific">Ornithinimicrobium tianjinense</name>
    <dbReference type="NCBI Taxonomy" id="1195761"/>
    <lineage>
        <taxon>Bacteria</taxon>
        <taxon>Bacillati</taxon>
        <taxon>Actinomycetota</taxon>
        <taxon>Actinomycetes</taxon>
        <taxon>Micrococcales</taxon>
        <taxon>Ornithinimicrobiaceae</taxon>
        <taxon>Ornithinimicrobium</taxon>
    </lineage>
</organism>
<evidence type="ECO:0000256" key="2">
    <source>
        <dbReference type="HAMAP-Rule" id="MF_00612"/>
    </source>
</evidence>
<dbReference type="RefSeq" id="WP_188430813.1">
    <property type="nucleotide sequence ID" value="NZ_BAABKH010000003.1"/>
</dbReference>
<dbReference type="AlphaFoldDB" id="A0A917BTS2"/>
<dbReference type="EMBL" id="BMEM01000003">
    <property type="protein sequence ID" value="GGF54163.1"/>
    <property type="molecule type" value="Genomic_DNA"/>
</dbReference>
<sequence>MVGALGQVVDAPCPCGSGHGYAVCCGPLLRQERAAETAEELMRSRYTAYVLRDDDHLVRTWHPRTRPADVSTDEGLAWDGLEVLDRRAGGPGDQEGEVVFRARYHVGRRHGVLHERSRFARRAGRWVYVDGTEETGAS</sequence>
<feature type="domain" description="YchJ-like middle NTF2-like" evidence="3">
    <location>
        <begin position="37"/>
        <end position="131"/>
    </location>
</feature>
<dbReference type="Pfam" id="PF17775">
    <property type="entry name" value="YchJ_M-like"/>
    <property type="match status" value="1"/>
</dbReference>
<dbReference type="Proteomes" id="UP000605670">
    <property type="component" value="Unassembled WGS sequence"/>
</dbReference>
<comment type="similarity">
    <text evidence="1 2">Belongs to the UPF0225 family.</text>
</comment>
<dbReference type="Gene3D" id="3.10.450.50">
    <property type="match status" value="1"/>
</dbReference>
<dbReference type="HAMAP" id="MF_00612">
    <property type="entry name" value="UPF0225"/>
    <property type="match status" value="1"/>
</dbReference>
<dbReference type="SUPFAM" id="SSF103642">
    <property type="entry name" value="Sec-C motif"/>
    <property type="match status" value="1"/>
</dbReference>
<accession>A0A917BTS2</accession>
<name>A0A917BTS2_9MICO</name>
<dbReference type="PANTHER" id="PTHR33747:SF1">
    <property type="entry name" value="ADENYLATE CYCLASE-ASSOCIATED CAP C-TERMINAL DOMAIN-CONTAINING PROTEIN"/>
    <property type="match status" value="1"/>
</dbReference>
<dbReference type="PANTHER" id="PTHR33747">
    <property type="entry name" value="UPF0225 PROTEIN SCO1677"/>
    <property type="match status" value="1"/>
</dbReference>
<evidence type="ECO:0000313" key="4">
    <source>
        <dbReference type="EMBL" id="GGF54163.1"/>
    </source>
</evidence>
<gene>
    <name evidence="4" type="ORF">GCM10011366_22510</name>
</gene>
<protein>
    <recommendedName>
        <fullName evidence="2">UPF0225 protein GCM10011366_22510</fullName>
    </recommendedName>
</protein>
<dbReference type="InterPro" id="IPR004027">
    <property type="entry name" value="SEC_C_motif"/>
</dbReference>
<dbReference type="Pfam" id="PF02810">
    <property type="entry name" value="SEC-C"/>
    <property type="match status" value="1"/>
</dbReference>
<evidence type="ECO:0000256" key="1">
    <source>
        <dbReference type="ARBA" id="ARBA00010839"/>
    </source>
</evidence>
<dbReference type="InterPro" id="IPR023006">
    <property type="entry name" value="YchJ-like"/>
</dbReference>
<evidence type="ECO:0000313" key="5">
    <source>
        <dbReference type="Proteomes" id="UP000605670"/>
    </source>
</evidence>
<proteinExistence type="inferred from homology"/>
<dbReference type="SUPFAM" id="SSF54427">
    <property type="entry name" value="NTF2-like"/>
    <property type="match status" value="1"/>
</dbReference>
<dbReference type="InterPro" id="IPR048469">
    <property type="entry name" value="YchJ-like_M"/>
</dbReference>